<evidence type="ECO:0000256" key="2">
    <source>
        <dbReference type="ARBA" id="ARBA00022552"/>
    </source>
</evidence>
<dbReference type="Proteomes" id="UP001596422">
    <property type="component" value="Unassembled WGS sequence"/>
</dbReference>
<evidence type="ECO:0000259" key="7">
    <source>
        <dbReference type="Pfam" id="PF00590"/>
    </source>
</evidence>
<evidence type="ECO:0000313" key="10">
    <source>
        <dbReference type="Proteomes" id="UP001596422"/>
    </source>
</evidence>
<comment type="caution">
    <text evidence="9">The sequence shown here is derived from an EMBL/GenBank/DDBJ whole genome shotgun (WGS) entry which is preliminary data.</text>
</comment>
<keyword evidence="3 6" id="KW-0489">Methyltransferase</keyword>
<evidence type="ECO:0000256" key="3">
    <source>
        <dbReference type="ARBA" id="ARBA00022603"/>
    </source>
</evidence>
<keyword evidence="10" id="KW-1185">Reference proteome</keyword>
<accession>A0ABW1ZWK4</accession>
<dbReference type="EC" id="2.1.1.198" evidence="6"/>
<dbReference type="Pfam" id="PF00590">
    <property type="entry name" value="TP_methylase"/>
    <property type="match status" value="1"/>
</dbReference>
<protein>
    <recommendedName>
        <fullName evidence="6">Ribosomal RNA small subunit methyltransferase I</fullName>
        <ecNumber evidence="6">2.1.1.198</ecNumber>
    </recommendedName>
    <alternativeName>
        <fullName evidence="6">16S rRNA 2'-O-ribose C1402 methyltransferase</fullName>
    </alternativeName>
    <alternativeName>
        <fullName evidence="6">rRNA (cytidine-2'-O-)-methyltransferase RsmI</fullName>
    </alternativeName>
</protein>
<evidence type="ECO:0000256" key="5">
    <source>
        <dbReference type="ARBA" id="ARBA00022691"/>
    </source>
</evidence>
<dbReference type="HAMAP" id="MF_01877">
    <property type="entry name" value="16SrRNA_methyltr_I"/>
    <property type="match status" value="1"/>
</dbReference>
<feature type="domain" description="RsmI HTH" evidence="8">
    <location>
        <begin position="234"/>
        <end position="277"/>
    </location>
</feature>
<dbReference type="InterPro" id="IPR008189">
    <property type="entry name" value="rRNA_ssu_MeTfrase_I"/>
</dbReference>
<evidence type="ECO:0000313" key="9">
    <source>
        <dbReference type="EMBL" id="MFC6669569.1"/>
    </source>
</evidence>
<dbReference type="Gene3D" id="3.40.1010.10">
    <property type="entry name" value="Cobalt-precorrin-4 Transmethylase, Domain 1"/>
    <property type="match status" value="1"/>
</dbReference>
<comment type="catalytic activity">
    <reaction evidence="6">
        <text>cytidine(1402) in 16S rRNA + S-adenosyl-L-methionine = 2'-O-methylcytidine(1402) in 16S rRNA + S-adenosyl-L-homocysteine + H(+)</text>
        <dbReference type="Rhea" id="RHEA:42924"/>
        <dbReference type="Rhea" id="RHEA-COMP:10285"/>
        <dbReference type="Rhea" id="RHEA-COMP:10286"/>
        <dbReference type="ChEBI" id="CHEBI:15378"/>
        <dbReference type="ChEBI" id="CHEBI:57856"/>
        <dbReference type="ChEBI" id="CHEBI:59789"/>
        <dbReference type="ChEBI" id="CHEBI:74495"/>
        <dbReference type="ChEBI" id="CHEBI:82748"/>
        <dbReference type="EC" id="2.1.1.198"/>
    </reaction>
</comment>
<dbReference type="InterPro" id="IPR035996">
    <property type="entry name" value="4pyrrol_Methylase_sf"/>
</dbReference>
<dbReference type="GO" id="GO:0008168">
    <property type="term" value="F:methyltransferase activity"/>
    <property type="evidence" value="ECO:0007669"/>
    <property type="project" value="UniProtKB-KW"/>
</dbReference>
<name>A0ABW1ZWK4_9GAMM</name>
<dbReference type="InterPro" id="IPR014777">
    <property type="entry name" value="4pyrrole_Mease_sub1"/>
</dbReference>
<sequence>MSEAVLYIVATPIGNLADMTPRAVEVLQSVSLIAAEDTRHSGRLMAHFNIKTPMISVHDHNERQRIERILQQLGLGESIALISDAGTPLISDPGFVLVRAVREAGFRVVPVPGCSALVAALSVAGLPSDRFVFEGFLAARAGARRQHLEALVAEPRTLVFYESPHRILASLEDMQACFGPERFVVVARELTKTFETVQGAPLGELLEWMHADSNQQKGEFVVLVQGAPAPDTDTLDPEALRVLDLLLEELPVKQAAALASKITGVKKNALYQAALDRRDA</sequence>
<dbReference type="PANTHER" id="PTHR46111:SF1">
    <property type="entry name" value="RIBOSOMAL RNA SMALL SUBUNIT METHYLTRANSFERASE I"/>
    <property type="match status" value="1"/>
</dbReference>
<dbReference type="PROSITE" id="PS01296">
    <property type="entry name" value="RSMI"/>
    <property type="match status" value="1"/>
</dbReference>
<evidence type="ECO:0000259" key="8">
    <source>
        <dbReference type="Pfam" id="PF23016"/>
    </source>
</evidence>
<dbReference type="InterPro" id="IPR018063">
    <property type="entry name" value="SAM_MeTrfase_RsmI_CS"/>
</dbReference>
<proteinExistence type="inferred from homology"/>
<dbReference type="CDD" id="cd11648">
    <property type="entry name" value="RsmI"/>
    <property type="match status" value="1"/>
</dbReference>
<dbReference type="Pfam" id="PF23016">
    <property type="entry name" value="RsmI_C"/>
    <property type="match status" value="1"/>
</dbReference>
<keyword evidence="1 6" id="KW-0963">Cytoplasm</keyword>
<dbReference type="InterPro" id="IPR053910">
    <property type="entry name" value="RsmI_HTH"/>
</dbReference>
<keyword evidence="5 6" id="KW-0949">S-adenosyl-L-methionine</keyword>
<evidence type="ECO:0000256" key="4">
    <source>
        <dbReference type="ARBA" id="ARBA00022679"/>
    </source>
</evidence>
<dbReference type="Gene3D" id="3.30.950.10">
    <property type="entry name" value="Methyltransferase, Cobalt-precorrin-4 Transmethylase, Domain 2"/>
    <property type="match status" value="1"/>
</dbReference>
<comment type="subcellular location">
    <subcellularLocation>
        <location evidence="6">Cytoplasm</location>
    </subcellularLocation>
</comment>
<dbReference type="GO" id="GO:0032259">
    <property type="term" value="P:methylation"/>
    <property type="evidence" value="ECO:0007669"/>
    <property type="project" value="UniProtKB-KW"/>
</dbReference>
<reference evidence="10" key="1">
    <citation type="journal article" date="2019" name="Int. J. Syst. Evol. Microbiol.">
        <title>The Global Catalogue of Microorganisms (GCM) 10K type strain sequencing project: providing services to taxonomists for standard genome sequencing and annotation.</title>
        <authorList>
            <consortium name="The Broad Institute Genomics Platform"/>
            <consortium name="The Broad Institute Genome Sequencing Center for Infectious Disease"/>
            <person name="Wu L."/>
            <person name="Ma J."/>
        </authorList>
    </citation>
    <scope>NUCLEOTIDE SEQUENCE [LARGE SCALE GENOMIC DNA]</scope>
    <source>
        <strain evidence="10">NBRC 111756</strain>
    </source>
</reference>
<comment type="function">
    <text evidence="6">Catalyzes the 2'-O-methylation of the ribose of cytidine 1402 (C1402) in 16S rRNA.</text>
</comment>
<dbReference type="NCBIfam" id="TIGR00096">
    <property type="entry name" value="16S rRNA (cytidine(1402)-2'-O)-methyltransferase"/>
    <property type="match status" value="1"/>
</dbReference>
<dbReference type="InterPro" id="IPR000878">
    <property type="entry name" value="4pyrrol_Mease"/>
</dbReference>
<feature type="domain" description="Tetrapyrrole methylase" evidence="7">
    <location>
        <begin position="6"/>
        <end position="205"/>
    </location>
</feature>
<dbReference type="EMBL" id="JBHSWE010000001">
    <property type="protein sequence ID" value="MFC6669569.1"/>
    <property type="molecule type" value="Genomic_DNA"/>
</dbReference>
<dbReference type="InterPro" id="IPR014776">
    <property type="entry name" value="4pyrrole_Mease_sub2"/>
</dbReference>
<dbReference type="RefSeq" id="WP_379908122.1">
    <property type="nucleotide sequence ID" value="NZ_JBHSWE010000001.1"/>
</dbReference>
<comment type="similarity">
    <text evidence="6">Belongs to the methyltransferase superfamily. RsmI family.</text>
</comment>
<dbReference type="SUPFAM" id="SSF53790">
    <property type="entry name" value="Tetrapyrrole methylase"/>
    <property type="match status" value="1"/>
</dbReference>
<dbReference type="PIRSF" id="PIRSF005917">
    <property type="entry name" value="MTase_YraL"/>
    <property type="match status" value="1"/>
</dbReference>
<gene>
    <name evidence="6 9" type="primary">rsmI</name>
    <name evidence="9" type="ORF">ACFQDL_05260</name>
</gene>
<keyword evidence="4 6" id="KW-0808">Transferase</keyword>
<dbReference type="PANTHER" id="PTHR46111">
    <property type="entry name" value="RIBOSOMAL RNA SMALL SUBUNIT METHYLTRANSFERASE I"/>
    <property type="match status" value="1"/>
</dbReference>
<evidence type="ECO:0000256" key="6">
    <source>
        <dbReference type="HAMAP-Rule" id="MF_01877"/>
    </source>
</evidence>
<keyword evidence="2 6" id="KW-0698">rRNA processing</keyword>
<organism evidence="9 10">
    <name type="scientific">Marinobacterium aestuariivivens</name>
    <dbReference type="NCBI Taxonomy" id="1698799"/>
    <lineage>
        <taxon>Bacteria</taxon>
        <taxon>Pseudomonadati</taxon>
        <taxon>Pseudomonadota</taxon>
        <taxon>Gammaproteobacteria</taxon>
        <taxon>Oceanospirillales</taxon>
        <taxon>Oceanospirillaceae</taxon>
        <taxon>Marinobacterium</taxon>
    </lineage>
</organism>
<evidence type="ECO:0000256" key="1">
    <source>
        <dbReference type="ARBA" id="ARBA00022490"/>
    </source>
</evidence>